<protein>
    <submittedName>
        <fullName evidence="2">GAF domain-containing protein</fullName>
    </submittedName>
</protein>
<dbReference type="PROSITE" id="PS51832">
    <property type="entry name" value="HD_GYP"/>
    <property type="match status" value="1"/>
</dbReference>
<dbReference type="InterPro" id="IPR037522">
    <property type="entry name" value="HD_GYP_dom"/>
</dbReference>
<dbReference type="PANTHER" id="PTHR43155">
    <property type="entry name" value="CYCLIC DI-GMP PHOSPHODIESTERASE PA4108-RELATED"/>
    <property type="match status" value="1"/>
</dbReference>
<dbReference type="Pfam" id="PF01590">
    <property type="entry name" value="GAF"/>
    <property type="match status" value="1"/>
</dbReference>
<dbReference type="InterPro" id="IPR003018">
    <property type="entry name" value="GAF"/>
</dbReference>
<sequence>MNRDLEAQSQTLHIKTLEKDIRKLTNISIALSKEKDRNKLLEMILIEAKTLSNADGGTLYMKENNNEISFEIVMTDSLNIHMGGSSKEKVTFPNLKLHDDNGNPNITQIAPYVALTGEIINIPDAYKAEGFDFSGTRAFDKMTNYRSKSFLTLPLRNHEDEIIGVLQLINARDDISNEIIPFNPHSESIVSALASQAAITLTNKNLVQDLRTLFESFIKVIAGAIDKKSPYTGGHCQRVPVLTMAIADAVNKTDNGIYKDINLNNEELYELHIASWLHDAGKVTIPEYVVDKATKLETIHDRITQVEYRFEVLKRDAEITFLKSKQSNSDKKAFEEKIRKIDDDITFLKKTNIGSEFMSQDLIDRVVKISQMKWIHNGQEQPLLTDDEVKNLTITHGTLTKEERDVINSHVSVTIEMLKELPYPKNLKNVPEIAGGHHEKMDGTGYPNGLKRDEMSLGARMMAIADIFEALTAYDRPYKKGKSLSEAMRILASMRDKNHIDPDLFDIFVNQELYMDYARKFLEPNQIDKVIKDDYIRL</sequence>
<dbReference type="PANTHER" id="PTHR43155:SF2">
    <property type="entry name" value="CYCLIC DI-GMP PHOSPHODIESTERASE PA4108"/>
    <property type="match status" value="1"/>
</dbReference>
<dbReference type="SUPFAM" id="SSF55781">
    <property type="entry name" value="GAF domain-like"/>
    <property type="match status" value="1"/>
</dbReference>
<dbReference type="AlphaFoldDB" id="A0A5C1QDX6"/>
<name>A0A5C1QDX6_9SPIO</name>
<evidence type="ECO:0000313" key="2">
    <source>
        <dbReference type="EMBL" id="QEN04924.1"/>
    </source>
</evidence>
<evidence type="ECO:0000259" key="1">
    <source>
        <dbReference type="PROSITE" id="PS51832"/>
    </source>
</evidence>
<feature type="domain" description="HD-GYP" evidence="1">
    <location>
        <begin position="305"/>
        <end position="524"/>
    </location>
</feature>
<dbReference type="RefSeq" id="WP_149568165.1">
    <property type="nucleotide sequence ID" value="NZ_CP035807.1"/>
</dbReference>
<dbReference type="Gene3D" id="1.10.3210.10">
    <property type="entry name" value="Hypothetical protein af1432"/>
    <property type="match status" value="2"/>
</dbReference>
<dbReference type="CDD" id="cd00077">
    <property type="entry name" value="HDc"/>
    <property type="match status" value="1"/>
</dbReference>
<dbReference type="SMART" id="SM00065">
    <property type="entry name" value="GAF"/>
    <property type="match status" value="1"/>
</dbReference>
<dbReference type="OrthoDB" id="9781505at2"/>
<dbReference type="EMBL" id="CP035807">
    <property type="protein sequence ID" value="QEN04924.1"/>
    <property type="molecule type" value="Genomic_DNA"/>
</dbReference>
<dbReference type="InterPro" id="IPR003607">
    <property type="entry name" value="HD/PDEase_dom"/>
</dbReference>
<proteinExistence type="predicted"/>
<accession>A0A5C1QDX6</accession>
<evidence type="ECO:0000313" key="3">
    <source>
        <dbReference type="Proteomes" id="UP000323824"/>
    </source>
</evidence>
<organism evidence="2 3">
    <name type="scientific">Thiospirochaeta perfilievii</name>
    <dbReference type="NCBI Taxonomy" id="252967"/>
    <lineage>
        <taxon>Bacteria</taxon>
        <taxon>Pseudomonadati</taxon>
        <taxon>Spirochaetota</taxon>
        <taxon>Spirochaetia</taxon>
        <taxon>Spirochaetales</taxon>
        <taxon>Spirochaetaceae</taxon>
        <taxon>Thiospirochaeta</taxon>
    </lineage>
</organism>
<reference evidence="2 3" key="2">
    <citation type="submission" date="2019-09" db="EMBL/GenBank/DDBJ databases">
        <title>Complete Genome Sequence and Methylome Analysis of free living Spirochaetas.</title>
        <authorList>
            <person name="Leshcheva N."/>
            <person name="Mikheeva N."/>
        </authorList>
    </citation>
    <scope>NUCLEOTIDE SEQUENCE [LARGE SCALE GENOMIC DNA]</scope>
    <source>
        <strain evidence="2 3">P</strain>
    </source>
</reference>
<dbReference type="Proteomes" id="UP000323824">
    <property type="component" value="Chromosome"/>
</dbReference>
<gene>
    <name evidence="2" type="ORF">EW093_09460</name>
</gene>
<reference evidence="2 3" key="1">
    <citation type="submission" date="2019-02" db="EMBL/GenBank/DDBJ databases">
        <authorList>
            <person name="Fomenkov A."/>
            <person name="Dubinina G."/>
            <person name="Grabovich M."/>
            <person name="Vincze T."/>
            <person name="Roberts R.J."/>
        </authorList>
    </citation>
    <scope>NUCLEOTIDE SEQUENCE [LARGE SCALE GENOMIC DNA]</scope>
    <source>
        <strain evidence="2 3">P</strain>
    </source>
</reference>
<dbReference type="InterPro" id="IPR029016">
    <property type="entry name" value="GAF-like_dom_sf"/>
</dbReference>
<dbReference type="Gene3D" id="3.30.450.40">
    <property type="match status" value="1"/>
</dbReference>
<dbReference type="KEGG" id="sper:EW093_09460"/>
<dbReference type="Pfam" id="PF13487">
    <property type="entry name" value="HD_5"/>
    <property type="match status" value="1"/>
</dbReference>
<keyword evidence="3" id="KW-1185">Reference proteome</keyword>
<dbReference type="SUPFAM" id="SSF109604">
    <property type="entry name" value="HD-domain/PDEase-like"/>
    <property type="match status" value="2"/>
</dbReference>